<dbReference type="GO" id="GO:0042777">
    <property type="term" value="P:proton motive force-driven plasma membrane ATP synthesis"/>
    <property type="evidence" value="ECO:0007669"/>
    <property type="project" value="UniProtKB-UniRule"/>
</dbReference>
<gene>
    <name evidence="4" type="primary">atpD</name>
    <name evidence="6" type="ORF">HGMM_F01H03C03</name>
    <name evidence="7" type="ORF">HGMM_F06F06C12</name>
</gene>
<dbReference type="GO" id="GO:0005524">
    <property type="term" value="F:ATP binding"/>
    <property type="evidence" value="ECO:0007669"/>
    <property type="project" value="UniProtKB-UniRule"/>
</dbReference>
<evidence type="ECO:0000256" key="1">
    <source>
        <dbReference type="ARBA" id="ARBA00005850"/>
    </source>
</evidence>
<dbReference type="Pfam" id="PF01813">
    <property type="entry name" value="ATP-synt_D"/>
    <property type="match status" value="1"/>
</dbReference>
<keyword evidence="4" id="KW-0066">ATP synthesis</keyword>
<keyword evidence="2 4" id="KW-0813">Transport</keyword>
<dbReference type="HAMAP" id="MF_00271">
    <property type="entry name" value="ATP_synth_D_arch"/>
    <property type="match status" value="1"/>
</dbReference>
<sequence>MAVAQRVNATRMELLKQKKRLAMAKRGHKLLKQKRDELMHRFLQLVEETRGLRERVEEKLASGFRSFLLARAEMSKEVMEESLMTGAGTNGALKMEMESVMSVWVPRFQFSDDRDIYSYGFAATSAELDTALTLFKEALPEMIKLAEIEKSLELLAEEIETTRRRVNALERVLIPQLEENIRRISMALDEMERSTRASLMRIKEIIRGEA</sequence>
<protein>
    <recommendedName>
        <fullName evidence="4">V-type ATP synthase subunit D</fullName>
    </recommendedName>
    <alternativeName>
        <fullName evidence="4">V-ATPase subunit D</fullName>
    </alternativeName>
</protein>
<evidence type="ECO:0000313" key="7">
    <source>
        <dbReference type="EMBL" id="BAL53367.1"/>
    </source>
</evidence>
<comment type="similarity">
    <text evidence="1 4">Belongs to the V-ATPase D subunit family.</text>
</comment>
<organism evidence="7">
    <name type="scientific">uncultured Acetothermia bacterium</name>
    <dbReference type="NCBI Taxonomy" id="236499"/>
    <lineage>
        <taxon>Bacteria</taxon>
        <taxon>Candidatus Bipolaricaulota</taxon>
        <taxon>environmental samples</taxon>
    </lineage>
</organism>
<dbReference type="EMBL" id="AP011656">
    <property type="protein sequence ID" value="BAL53367.1"/>
    <property type="molecule type" value="Genomic_DNA"/>
</dbReference>
<keyword evidence="4" id="KW-0375">Hydrogen ion transport</keyword>
<reference evidence="7" key="2">
    <citation type="journal article" date="2012" name="PLoS ONE">
        <title>A Deeply Branching Thermophilic Bacterium with an Ancient Acetyl-CoA Pathway Dominates a Subsurface Ecosystem.</title>
        <authorList>
            <person name="Takami H."/>
            <person name="Noguchi H."/>
            <person name="Takaki Y."/>
            <person name="Uchiyama I."/>
            <person name="Toyoda A."/>
            <person name="Nishi S."/>
            <person name="Chee G.-J."/>
            <person name="Arai W."/>
            <person name="Nunoura T."/>
            <person name="Itoh T."/>
            <person name="Hattori M."/>
            <person name="Takai K."/>
        </authorList>
    </citation>
    <scope>NUCLEOTIDE SEQUENCE</scope>
</reference>
<evidence type="ECO:0000313" key="6">
    <source>
        <dbReference type="EMBL" id="BAL52601.1"/>
    </source>
</evidence>
<dbReference type="AlphaFoldDB" id="H5SB31"/>
<dbReference type="NCBIfam" id="TIGR00309">
    <property type="entry name" value="V_ATPase_subD"/>
    <property type="match status" value="1"/>
</dbReference>
<dbReference type="InterPro" id="IPR002699">
    <property type="entry name" value="V_ATPase_D"/>
</dbReference>
<proteinExistence type="inferred from homology"/>
<comment type="function">
    <text evidence="4">Produces ATP from ADP in the presence of a proton gradient across the membrane.</text>
</comment>
<dbReference type="EMBL" id="AP011634">
    <property type="protein sequence ID" value="BAL52601.1"/>
    <property type="molecule type" value="Genomic_DNA"/>
</dbReference>
<dbReference type="GO" id="GO:0046933">
    <property type="term" value="F:proton-transporting ATP synthase activity, rotational mechanism"/>
    <property type="evidence" value="ECO:0007669"/>
    <property type="project" value="UniProtKB-UniRule"/>
</dbReference>
<dbReference type="PANTHER" id="PTHR11671">
    <property type="entry name" value="V-TYPE ATP SYNTHASE SUBUNIT D"/>
    <property type="match status" value="1"/>
</dbReference>
<evidence type="ECO:0000256" key="4">
    <source>
        <dbReference type="HAMAP-Rule" id="MF_00271"/>
    </source>
</evidence>
<reference evidence="7" key="1">
    <citation type="journal article" date="2005" name="Environ. Microbiol.">
        <title>Genetic and functional properties of uncultivated thermophilic crenarchaeotes from a subsurface gold mine as revealed by analysis of genome fragments.</title>
        <authorList>
            <person name="Nunoura T."/>
            <person name="Hirayama H."/>
            <person name="Takami H."/>
            <person name="Oida H."/>
            <person name="Nishi S."/>
            <person name="Shimamura S."/>
            <person name="Suzuki Y."/>
            <person name="Inagaki F."/>
            <person name="Takai K."/>
            <person name="Nealson K.H."/>
            <person name="Horikoshi K."/>
        </authorList>
    </citation>
    <scope>NUCLEOTIDE SEQUENCE</scope>
</reference>
<feature type="coiled-coil region" evidence="5">
    <location>
        <begin position="145"/>
        <end position="194"/>
    </location>
</feature>
<evidence type="ECO:0000256" key="5">
    <source>
        <dbReference type="SAM" id="Coils"/>
    </source>
</evidence>
<name>H5SB31_9BACT</name>
<evidence type="ECO:0000256" key="2">
    <source>
        <dbReference type="ARBA" id="ARBA00022448"/>
    </source>
</evidence>
<accession>H5SB31</accession>
<keyword evidence="3 4" id="KW-0406">Ion transport</keyword>
<dbReference type="GO" id="GO:0046961">
    <property type="term" value="F:proton-transporting ATPase activity, rotational mechanism"/>
    <property type="evidence" value="ECO:0007669"/>
    <property type="project" value="InterPro"/>
</dbReference>
<evidence type="ECO:0000256" key="3">
    <source>
        <dbReference type="ARBA" id="ARBA00023065"/>
    </source>
</evidence>
<keyword evidence="5" id="KW-0175">Coiled coil</keyword>
<dbReference type="Gene3D" id="1.10.287.3240">
    <property type="match status" value="1"/>
</dbReference>